<dbReference type="EMBL" id="JAUSZT010000002">
    <property type="protein sequence ID" value="MDQ0995504.1"/>
    <property type="molecule type" value="Genomic_DNA"/>
</dbReference>
<evidence type="ECO:0000313" key="1">
    <source>
        <dbReference type="EMBL" id="MDQ0995504.1"/>
    </source>
</evidence>
<reference evidence="1 2" key="1">
    <citation type="submission" date="2023-07" db="EMBL/GenBank/DDBJ databases">
        <title>Comparative genomics of wheat-associated soil bacteria to identify genetic determinants of phenazine resistance.</title>
        <authorList>
            <person name="Mouncey N."/>
        </authorList>
    </citation>
    <scope>NUCLEOTIDE SEQUENCE [LARGE SCALE GENOMIC DNA]</scope>
    <source>
        <strain evidence="1 2">W4I11</strain>
    </source>
</reference>
<protein>
    <submittedName>
        <fullName evidence="1">Uncharacterized protein</fullName>
    </submittedName>
</protein>
<accession>A0ABU0S454</accession>
<proteinExistence type="predicted"/>
<gene>
    <name evidence="1" type="ORF">QFZ34_000681</name>
</gene>
<comment type="caution">
    <text evidence="1">The sequence shown here is derived from an EMBL/GenBank/DDBJ whole genome shotgun (WGS) entry which is preliminary data.</text>
</comment>
<sequence>MLQGGAVGDVSAPESEPACDVRVTVSRNKFQDLLVTSSRDDCTRTYAGAIILERAVATTGIREFLLPMS</sequence>
<keyword evidence="2" id="KW-1185">Reference proteome</keyword>
<organism evidence="1 2">
    <name type="scientific">Phyllobacterium ifriqiyense</name>
    <dbReference type="NCBI Taxonomy" id="314238"/>
    <lineage>
        <taxon>Bacteria</taxon>
        <taxon>Pseudomonadati</taxon>
        <taxon>Pseudomonadota</taxon>
        <taxon>Alphaproteobacteria</taxon>
        <taxon>Hyphomicrobiales</taxon>
        <taxon>Phyllobacteriaceae</taxon>
        <taxon>Phyllobacterium</taxon>
    </lineage>
</organism>
<evidence type="ECO:0000313" key="2">
    <source>
        <dbReference type="Proteomes" id="UP001237780"/>
    </source>
</evidence>
<name>A0ABU0S454_9HYPH</name>
<dbReference type="Proteomes" id="UP001237780">
    <property type="component" value="Unassembled WGS sequence"/>
</dbReference>